<gene>
    <name evidence="1" type="ORF">AM231_15450</name>
</gene>
<reference evidence="2" key="1">
    <citation type="submission" date="2015-08" db="EMBL/GenBank/DDBJ databases">
        <title>Genome sequencing project for genomic taxonomy and phylogenomics of Bacillus-like bacteria.</title>
        <authorList>
            <person name="Liu B."/>
            <person name="Wang J."/>
            <person name="Zhu Y."/>
            <person name="Liu G."/>
            <person name="Chen Q."/>
            <person name="Chen Z."/>
            <person name="Lan J."/>
            <person name="Che J."/>
            <person name="Ge C."/>
            <person name="Shi H."/>
            <person name="Pan Z."/>
            <person name="Liu X."/>
        </authorList>
    </citation>
    <scope>NUCLEOTIDE SEQUENCE [LARGE SCALE GENOMIC DNA]</scope>
    <source>
        <strain evidence="2">FJAT-22460</strain>
    </source>
</reference>
<proteinExistence type="predicted"/>
<dbReference type="PATRIC" id="fig|1705565.3.peg.5159"/>
<sequence length="138" mass="16107">MKQKCLGGPGIKRDLYNEAEIALLKEESYTLNNKAEAVSRSNFLPTADNFRFALNIYMRNSPHYKLDLSDGGWETFNKVLKIRHRIVHPKAINDFMIADIDLEIVTKGYRWFNWVVLSALLNLVEYQDEMIKKLKNLN</sequence>
<name>A0A0M1P7E1_9BACL</name>
<dbReference type="EMBL" id="LIUT01000001">
    <property type="protein sequence ID" value="KOR90381.1"/>
    <property type="molecule type" value="Genomic_DNA"/>
</dbReference>
<dbReference type="RefSeq" id="WP_054403321.1">
    <property type="nucleotide sequence ID" value="NZ_LIUT01000001.1"/>
</dbReference>
<comment type="caution">
    <text evidence="1">The sequence shown here is derived from an EMBL/GenBank/DDBJ whole genome shotgun (WGS) entry which is preliminary data.</text>
</comment>
<dbReference type="Proteomes" id="UP000036932">
    <property type="component" value="Unassembled WGS sequence"/>
</dbReference>
<organism evidence="1 2">
    <name type="scientific">Paenibacillus solani</name>
    <dbReference type="NCBI Taxonomy" id="1705565"/>
    <lineage>
        <taxon>Bacteria</taxon>
        <taxon>Bacillati</taxon>
        <taxon>Bacillota</taxon>
        <taxon>Bacilli</taxon>
        <taxon>Bacillales</taxon>
        <taxon>Paenibacillaceae</taxon>
        <taxon>Paenibacillus</taxon>
    </lineage>
</organism>
<evidence type="ECO:0000313" key="1">
    <source>
        <dbReference type="EMBL" id="KOR90381.1"/>
    </source>
</evidence>
<keyword evidence="2" id="KW-1185">Reference proteome</keyword>
<protein>
    <submittedName>
        <fullName evidence="1">Uncharacterized protein</fullName>
    </submittedName>
</protein>
<dbReference type="AlphaFoldDB" id="A0A0M1P7E1"/>
<accession>A0A0M1P7E1</accession>
<evidence type="ECO:0000313" key="2">
    <source>
        <dbReference type="Proteomes" id="UP000036932"/>
    </source>
</evidence>